<accession>A0A3S0HU25</accession>
<gene>
    <name evidence="4" type="ORF">EKG35_19390</name>
</gene>
<protein>
    <submittedName>
        <fullName evidence="4">YafY family transcriptional regulator</fullName>
    </submittedName>
</protein>
<dbReference type="InterPro" id="IPR057727">
    <property type="entry name" value="WCX_dom"/>
</dbReference>
<evidence type="ECO:0000259" key="1">
    <source>
        <dbReference type="Pfam" id="PF08279"/>
    </source>
</evidence>
<dbReference type="RefSeq" id="WP_126296198.1">
    <property type="nucleotide sequence ID" value="NZ_RXNR01000101.1"/>
</dbReference>
<evidence type="ECO:0000313" key="5">
    <source>
        <dbReference type="Proteomes" id="UP000276349"/>
    </source>
</evidence>
<dbReference type="InterPro" id="IPR026881">
    <property type="entry name" value="WYL_dom"/>
</dbReference>
<feature type="domain" description="Helix-turn-helix type 11" evidence="1">
    <location>
        <begin position="9"/>
        <end position="61"/>
    </location>
</feature>
<dbReference type="InterPro" id="IPR036388">
    <property type="entry name" value="WH-like_DNA-bd_sf"/>
</dbReference>
<comment type="caution">
    <text evidence="4">The sequence shown here is derived from an EMBL/GenBank/DDBJ whole genome shotgun (WGS) entry which is preliminary data.</text>
</comment>
<dbReference type="OrthoDB" id="9815009at2"/>
<sequence>MSKTKLLFDLIMYVNAKRSFTAEDVAHEFNVSVRTAHRYLMELSEIGVPLYTEPGRNGGYRVLNNRVLPPIIFNEKEAFAIFFAFQSLKFYKSLPFEIDINSVSRKLCAGLPSDTRNKIGNLDSVLSFWNKKRGIPSPFIKEIIEAALENDKLYIEYKSKYKNSKREISPLGVYAYDGFWYMPAFDLNHNEIKLFRLDRILALENTREKHNPTINLNEWLDNLITQEPRDPIHLYVELTKEGMRQCNSQHWLEPHIKIAGQDQGYIDIKIDKSELEFVSNFFLLLGKNAKVIEPQEIIDTIRKQLQDTLQHYS</sequence>
<evidence type="ECO:0000259" key="3">
    <source>
        <dbReference type="Pfam" id="PF25583"/>
    </source>
</evidence>
<evidence type="ECO:0000259" key="2">
    <source>
        <dbReference type="Pfam" id="PF13280"/>
    </source>
</evidence>
<dbReference type="Pfam" id="PF25583">
    <property type="entry name" value="WCX"/>
    <property type="match status" value="1"/>
</dbReference>
<feature type="domain" description="WYL" evidence="2">
    <location>
        <begin position="140"/>
        <end position="204"/>
    </location>
</feature>
<dbReference type="Pfam" id="PF13280">
    <property type="entry name" value="WYL"/>
    <property type="match status" value="1"/>
</dbReference>
<reference evidence="4 5" key="1">
    <citation type="submission" date="2018-12" db="EMBL/GenBank/DDBJ databases">
        <authorList>
            <person name="Yu L."/>
        </authorList>
    </citation>
    <scope>NUCLEOTIDE SEQUENCE [LARGE SCALE GENOMIC DNA]</scope>
    <source>
        <strain evidence="4 5">S5H2222</strain>
    </source>
</reference>
<dbReference type="PANTHER" id="PTHR34580:SF9">
    <property type="entry name" value="SLL5097 PROTEIN"/>
    <property type="match status" value="1"/>
</dbReference>
<dbReference type="Proteomes" id="UP000276349">
    <property type="component" value="Unassembled WGS sequence"/>
</dbReference>
<dbReference type="AlphaFoldDB" id="A0A3S0HU25"/>
<dbReference type="PROSITE" id="PS52050">
    <property type="entry name" value="WYL"/>
    <property type="match status" value="1"/>
</dbReference>
<dbReference type="EMBL" id="RXNR01000101">
    <property type="protein sequence ID" value="RTQ87113.1"/>
    <property type="molecule type" value="Genomic_DNA"/>
</dbReference>
<dbReference type="Pfam" id="PF08279">
    <property type="entry name" value="HTH_11"/>
    <property type="match status" value="1"/>
</dbReference>
<name>A0A3S0HU25_9BACI</name>
<dbReference type="InterPro" id="IPR051534">
    <property type="entry name" value="CBASS_pafABC_assoc_protein"/>
</dbReference>
<dbReference type="InterPro" id="IPR013196">
    <property type="entry name" value="HTH_11"/>
</dbReference>
<proteinExistence type="predicted"/>
<feature type="domain" description="WCX" evidence="3">
    <location>
        <begin position="231"/>
        <end position="308"/>
    </location>
</feature>
<dbReference type="PIRSF" id="PIRSF016838">
    <property type="entry name" value="PafC"/>
    <property type="match status" value="1"/>
</dbReference>
<dbReference type="SUPFAM" id="SSF46785">
    <property type="entry name" value="Winged helix' DNA-binding domain"/>
    <property type="match status" value="1"/>
</dbReference>
<organism evidence="4 5">
    <name type="scientific">Lysinibacillus telephonicus</name>
    <dbReference type="NCBI Taxonomy" id="1714840"/>
    <lineage>
        <taxon>Bacteria</taxon>
        <taxon>Bacillati</taxon>
        <taxon>Bacillota</taxon>
        <taxon>Bacilli</taxon>
        <taxon>Bacillales</taxon>
        <taxon>Bacillaceae</taxon>
        <taxon>Lysinibacillus</taxon>
    </lineage>
</organism>
<keyword evidence="5" id="KW-1185">Reference proteome</keyword>
<evidence type="ECO:0000313" key="4">
    <source>
        <dbReference type="EMBL" id="RTQ87113.1"/>
    </source>
</evidence>
<dbReference type="PANTHER" id="PTHR34580">
    <property type="match status" value="1"/>
</dbReference>
<dbReference type="Gene3D" id="1.10.10.10">
    <property type="entry name" value="Winged helix-like DNA-binding domain superfamily/Winged helix DNA-binding domain"/>
    <property type="match status" value="1"/>
</dbReference>
<dbReference type="InterPro" id="IPR028349">
    <property type="entry name" value="PafC-like"/>
</dbReference>
<dbReference type="InterPro" id="IPR036390">
    <property type="entry name" value="WH_DNA-bd_sf"/>
</dbReference>